<reference evidence="9 10" key="1">
    <citation type="submission" date="2024-05" db="EMBL/GenBank/DDBJ databases">
        <title>Roseateles sp. DJS-2-20 16S ribosomal RNA gene Genome sequencing and assembly.</title>
        <authorList>
            <person name="Woo H."/>
        </authorList>
    </citation>
    <scope>NUCLEOTIDE SEQUENCE [LARGE SCALE GENOMIC DNA]</scope>
    <source>
        <strain evidence="9 10">DJS-2-20</strain>
    </source>
</reference>
<organism evidence="9 10">
    <name type="scientific">Roseateles paludis</name>
    <dbReference type="NCBI Taxonomy" id="3145238"/>
    <lineage>
        <taxon>Bacteria</taxon>
        <taxon>Pseudomonadati</taxon>
        <taxon>Pseudomonadota</taxon>
        <taxon>Betaproteobacteria</taxon>
        <taxon>Burkholderiales</taxon>
        <taxon>Sphaerotilaceae</taxon>
        <taxon>Roseateles</taxon>
    </lineage>
</organism>
<proteinExistence type="predicted"/>
<name>A0ABV0G3A4_9BURK</name>
<feature type="region of interest" description="Disordered" evidence="6">
    <location>
        <begin position="362"/>
        <end position="384"/>
    </location>
</feature>
<evidence type="ECO:0000313" key="9">
    <source>
        <dbReference type="EMBL" id="MEO3692175.1"/>
    </source>
</evidence>
<keyword evidence="10" id="KW-1185">Reference proteome</keyword>
<evidence type="ECO:0000313" key="10">
    <source>
        <dbReference type="Proteomes" id="UP001495147"/>
    </source>
</evidence>
<feature type="compositionally biased region" description="Polar residues" evidence="6">
    <location>
        <begin position="368"/>
        <end position="384"/>
    </location>
</feature>
<evidence type="ECO:0000256" key="2">
    <source>
        <dbReference type="ARBA" id="ARBA00022475"/>
    </source>
</evidence>
<feature type="domain" description="Cache" evidence="8">
    <location>
        <begin position="127"/>
        <end position="249"/>
    </location>
</feature>
<gene>
    <name evidence="9" type="ORF">ABDJ85_11895</name>
</gene>
<feature type="region of interest" description="Disordered" evidence="6">
    <location>
        <begin position="1"/>
        <end position="22"/>
    </location>
</feature>
<dbReference type="InterPro" id="IPR033479">
    <property type="entry name" value="dCache_1"/>
</dbReference>
<keyword evidence="5 7" id="KW-0472">Membrane</keyword>
<sequence length="384" mass="41497">MPEPQTEESPSAPRAHAGLVPETGPAPSLMRGYLPAIMAATLLLLCVLWGTVYGSLCERRDKELDAEARQNLNIARLLAEQTTQLVQTVNQATLRARDEVLATPGLPPQLVRYANETGLSPRILVQLALADADGQMLASNLDPSGSHLRGISISDREHFLVHAKRDEGAREALINPDALFVSRPVLGKVSKRWTIQLSRRITDAEGRFRGVIVASVDPGYFEALFRTVDLGRNGTLTLIGRDRVVRARVRDGRPVDVGATMSPGVPFERMELGVEGSFISTSSLDQTERQVAFREVAGTRLAVLVATATSTALESWQSSRNTAVALGLATTVALLFGAAGAALALRRLDEAHRHLLESEMAAAHRAHTQQASEYGSTRPTLHGD</sequence>
<dbReference type="Pfam" id="PF02743">
    <property type="entry name" value="dCache_1"/>
    <property type="match status" value="1"/>
</dbReference>
<keyword evidence="2" id="KW-1003">Cell membrane</keyword>
<comment type="caution">
    <text evidence="9">The sequence shown here is derived from an EMBL/GenBank/DDBJ whole genome shotgun (WGS) entry which is preliminary data.</text>
</comment>
<keyword evidence="3 7" id="KW-0812">Transmembrane</keyword>
<dbReference type="Gene3D" id="3.30.450.20">
    <property type="entry name" value="PAS domain"/>
    <property type="match status" value="2"/>
</dbReference>
<evidence type="ECO:0000256" key="6">
    <source>
        <dbReference type="SAM" id="MobiDB-lite"/>
    </source>
</evidence>
<evidence type="ECO:0000256" key="1">
    <source>
        <dbReference type="ARBA" id="ARBA00004651"/>
    </source>
</evidence>
<keyword evidence="4 7" id="KW-1133">Transmembrane helix</keyword>
<evidence type="ECO:0000256" key="3">
    <source>
        <dbReference type="ARBA" id="ARBA00022692"/>
    </source>
</evidence>
<evidence type="ECO:0000259" key="8">
    <source>
        <dbReference type="Pfam" id="PF02743"/>
    </source>
</evidence>
<dbReference type="CDD" id="cd12915">
    <property type="entry name" value="PDC2_DGC_like"/>
    <property type="match status" value="1"/>
</dbReference>
<dbReference type="EMBL" id="JBDPZD010000003">
    <property type="protein sequence ID" value="MEO3692175.1"/>
    <property type="molecule type" value="Genomic_DNA"/>
</dbReference>
<dbReference type="RefSeq" id="WP_347705001.1">
    <property type="nucleotide sequence ID" value="NZ_JBDPZD010000003.1"/>
</dbReference>
<comment type="subcellular location">
    <subcellularLocation>
        <location evidence="1">Cell membrane</location>
        <topology evidence="1">Multi-pass membrane protein</topology>
    </subcellularLocation>
</comment>
<feature type="transmembrane region" description="Helical" evidence="7">
    <location>
        <begin position="322"/>
        <end position="345"/>
    </location>
</feature>
<accession>A0ABV0G3A4</accession>
<dbReference type="CDD" id="cd12914">
    <property type="entry name" value="PDC1_DGC_like"/>
    <property type="match status" value="1"/>
</dbReference>
<dbReference type="Proteomes" id="UP001495147">
    <property type="component" value="Unassembled WGS sequence"/>
</dbReference>
<feature type="transmembrane region" description="Helical" evidence="7">
    <location>
        <begin position="33"/>
        <end position="52"/>
    </location>
</feature>
<evidence type="ECO:0000256" key="4">
    <source>
        <dbReference type="ARBA" id="ARBA00022989"/>
    </source>
</evidence>
<feature type="transmembrane region" description="Helical" evidence="7">
    <location>
        <begin position="297"/>
        <end position="316"/>
    </location>
</feature>
<evidence type="ECO:0000256" key="5">
    <source>
        <dbReference type="ARBA" id="ARBA00023136"/>
    </source>
</evidence>
<protein>
    <submittedName>
        <fullName evidence="9">Cache domain-containing protein</fullName>
    </submittedName>
</protein>
<evidence type="ECO:0000256" key="7">
    <source>
        <dbReference type="SAM" id="Phobius"/>
    </source>
</evidence>